<evidence type="ECO:0000256" key="1">
    <source>
        <dbReference type="ARBA" id="ARBA00005578"/>
    </source>
</evidence>
<dbReference type="PANTHER" id="PTHR46188">
    <property type="entry name" value="BOLA-LIKE PROTEIN 3"/>
    <property type="match status" value="1"/>
</dbReference>
<dbReference type="FunCoup" id="G9A093">
    <property type="interactions" value="103"/>
</dbReference>
<dbReference type="EMBL" id="HE616749">
    <property type="protein sequence ID" value="CCE94287.1"/>
    <property type="molecule type" value="Genomic_DNA"/>
</dbReference>
<organism evidence="3 4">
    <name type="scientific">Torulaspora delbrueckii</name>
    <name type="common">Yeast</name>
    <name type="synonym">Candida colliculosa</name>
    <dbReference type="NCBI Taxonomy" id="4950"/>
    <lineage>
        <taxon>Eukaryota</taxon>
        <taxon>Fungi</taxon>
        <taxon>Dikarya</taxon>
        <taxon>Ascomycota</taxon>
        <taxon>Saccharomycotina</taxon>
        <taxon>Saccharomycetes</taxon>
        <taxon>Saccharomycetales</taxon>
        <taxon>Saccharomycetaceae</taxon>
        <taxon>Torulaspora</taxon>
    </lineage>
</organism>
<proteinExistence type="inferred from homology"/>
<dbReference type="PANTHER" id="PTHR46188:SF1">
    <property type="entry name" value="BOLA-LIKE PROTEIN 3"/>
    <property type="match status" value="1"/>
</dbReference>
<evidence type="ECO:0000313" key="3">
    <source>
        <dbReference type="EMBL" id="CCE94287.1"/>
    </source>
</evidence>
<sequence>MIQLARVSLRSYIRAPSKMLGTRFYSMTPEETLIQEKLVKALQPERLQVMDISGGCGSMFAIDITSAKFKGLSIVKQHKLVNEILKEDIQKWHGLQLRTKAN</sequence>
<evidence type="ECO:0000313" key="4">
    <source>
        <dbReference type="Proteomes" id="UP000005627"/>
    </source>
</evidence>
<comment type="similarity">
    <text evidence="1 2">Belongs to the BolA/IbaG family.</text>
</comment>
<keyword evidence="4" id="KW-1185">Reference proteome</keyword>
<dbReference type="InterPro" id="IPR036065">
    <property type="entry name" value="BolA-like_sf"/>
</dbReference>
<dbReference type="InParanoid" id="G9A093"/>
<dbReference type="GO" id="GO:0005759">
    <property type="term" value="C:mitochondrial matrix"/>
    <property type="evidence" value="ECO:0007669"/>
    <property type="project" value="EnsemblFungi"/>
</dbReference>
<protein>
    <recommendedName>
        <fullName evidence="5">Bola-like protein</fullName>
    </recommendedName>
</protein>
<dbReference type="OrthoDB" id="203381at2759"/>
<dbReference type="InterPro" id="IPR052275">
    <property type="entry name" value="Mt_Fe-S_assembly_factor"/>
</dbReference>
<dbReference type="eggNOG" id="KOG3348">
    <property type="taxonomic scope" value="Eukaryota"/>
</dbReference>
<dbReference type="Gene3D" id="3.10.20.90">
    <property type="entry name" value="Phosphatidylinositol 3-kinase Catalytic Subunit, Chain A, domain 1"/>
    <property type="match status" value="1"/>
</dbReference>
<dbReference type="GO" id="GO:0051604">
    <property type="term" value="P:protein maturation"/>
    <property type="evidence" value="ECO:0007669"/>
    <property type="project" value="EnsemblFungi"/>
</dbReference>
<reference evidence="3 4" key="1">
    <citation type="journal article" date="2011" name="Proc. Natl. Acad. Sci. U.S.A.">
        <title>Evolutionary erosion of yeast sex chromosomes by mating-type switching accidents.</title>
        <authorList>
            <person name="Gordon J.L."/>
            <person name="Armisen D."/>
            <person name="Proux-Wera E."/>
            <person name="Oheigeartaigh S.S."/>
            <person name="Byrne K.P."/>
            <person name="Wolfe K.H."/>
        </authorList>
    </citation>
    <scope>NUCLEOTIDE SEQUENCE [LARGE SCALE GENOMIC DNA]</scope>
    <source>
        <strain evidence="4">ATCC 10662 / CBS 1146 / NBRC 0425 / NCYC 2629 / NRRL Y-866</strain>
    </source>
</reference>
<dbReference type="InterPro" id="IPR002634">
    <property type="entry name" value="BolA"/>
</dbReference>
<accession>G9A093</accession>
<dbReference type="KEGG" id="tdl:TDEL_0H04280"/>
<dbReference type="GeneID" id="11501688"/>
<dbReference type="AlphaFoldDB" id="G9A093"/>
<gene>
    <name evidence="3" type="primary">TDEL0H04280</name>
    <name evidence="3" type="ORF">TDEL_0H04280</name>
</gene>
<dbReference type="HOGENOM" id="CLU_109462_0_1_1"/>
<evidence type="ECO:0000256" key="2">
    <source>
        <dbReference type="RuleBase" id="RU003860"/>
    </source>
</evidence>
<name>G9A093_TORDE</name>
<dbReference type="Proteomes" id="UP000005627">
    <property type="component" value="Chromosome 8"/>
</dbReference>
<evidence type="ECO:0008006" key="5">
    <source>
        <dbReference type="Google" id="ProtNLM"/>
    </source>
</evidence>
<dbReference type="Pfam" id="PF01722">
    <property type="entry name" value="BolA"/>
    <property type="match status" value="1"/>
</dbReference>
<dbReference type="RefSeq" id="XP_003683498.1">
    <property type="nucleotide sequence ID" value="XM_003683450.1"/>
</dbReference>
<dbReference type="SUPFAM" id="SSF82657">
    <property type="entry name" value="BolA-like"/>
    <property type="match status" value="1"/>
</dbReference>
<dbReference type="STRING" id="1076872.G9A093"/>
<dbReference type="PIRSF" id="PIRSF003113">
    <property type="entry name" value="BolA"/>
    <property type="match status" value="1"/>
</dbReference>